<dbReference type="SUPFAM" id="SSF48498">
    <property type="entry name" value="Tetracyclin repressor-like, C-terminal domain"/>
    <property type="match status" value="1"/>
</dbReference>
<dbReference type="PROSITE" id="PS50977">
    <property type="entry name" value="HTH_TETR_2"/>
    <property type="match status" value="1"/>
</dbReference>
<dbReference type="AlphaFoldDB" id="A0A3N1D5F1"/>
<dbReference type="InterPro" id="IPR050109">
    <property type="entry name" value="HTH-type_TetR-like_transc_reg"/>
</dbReference>
<accession>A0A3N1D5F1</accession>
<dbReference type="Proteomes" id="UP000272400">
    <property type="component" value="Unassembled WGS sequence"/>
</dbReference>
<dbReference type="RefSeq" id="WP_123667894.1">
    <property type="nucleotide sequence ID" value="NZ_RJKE01000001.1"/>
</dbReference>
<evidence type="ECO:0000256" key="2">
    <source>
        <dbReference type="PROSITE-ProRule" id="PRU00335"/>
    </source>
</evidence>
<dbReference type="Pfam" id="PF00440">
    <property type="entry name" value="TetR_N"/>
    <property type="match status" value="1"/>
</dbReference>
<dbReference type="GO" id="GO:0000976">
    <property type="term" value="F:transcription cis-regulatory region binding"/>
    <property type="evidence" value="ECO:0007669"/>
    <property type="project" value="TreeGrafter"/>
</dbReference>
<dbReference type="EMBL" id="RJKE01000001">
    <property type="protein sequence ID" value="ROO88686.1"/>
    <property type="molecule type" value="Genomic_DNA"/>
</dbReference>
<keyword evidence="5" id="KW-1185">Reference proteome</keyword>
<feature type="DNA-binding region" description="H-T-H motif" evidence="2">
    <location>
        <begin position="33"/>
        <end position="52"/>
    </location>
</feature>
<evidence type="ECO:0000259" key="3">
    <source>
        <dbReference type="PROSITE" id="PS50977"/>
    </source>
</evidence>
<dbReference type="PANTHER" id="PTHR30055:SF229">
    <property type="entry name" value="HTH-TYPE TRANSCRIPTIONAL REPRESSOR RV1474C"/>
    <property type="match status" value="1"/>
</dbReference>
<dbReference type="SUPFAM" id="SSF46689">
    <property type="entry name" value="Homeodomain-like"/>
    <property type="match status" value="1"/>
</dbReference>
<reference evidence="4 5" key="1">
    <citation type="submission" date="2018-11" db="EMBL/GenBank/DDBJ databases">
        <title>Sequencing the genomes of 1000 actinobacteria strains.</title>
        <authorList>
            <person name="Klenk H.-P."/>
        </authorList>
    </citation>
    <scope>NUCLEOTIDE SEQUENCE [LARGE SCALE GENOMIC DNA]</scope>
    <source>
        <strain evidence="4 5">DSM 44254</strain>
    </source>
</reference>
<comment type="caution">
    <text evidence="4">The sequence shown here is derived from an EMBL/GenBank/DDBJ whole genome shotgun (WGS) entry which is preliminary data.</text>
</comment>
<evidence type="ECO:0000313" key="4">
    <source>
        <dbReference type="EMBL" id="ROO88686.1"/>
    </source>
</evidence>
<feature type="domain" description="HTH tetR-type" evidence="3">
    <location>
        <begin position="10"/>
        <end position="70"/>
    </location>
</feature>
<sequence length="196" mass="21393">MPKVSDEHLEARRRQILDAATRCFARQGFHGTSMQDIFRESGLSAGAVYRYFPGKDDIVKAIVLNKRELLVEHMAAILALPELPPLEEIFGGFAKTVEEIAEIDVLGLIPQAWALATYDPEVGPTIRGLFGSLREHWIAIAVRLREEGKLAPDADADAVGRVLFGLMPGFILQNAFFGDVPAGLLARGVAGLRTLS</sequence>
<dbReference type="PRINTS" id="PR00455">
    <property type="entry name" value="HTHTETR"/>
</dbReference>
<dbReference type="Gene3D" id="1.10.357.10">
    <property type="entry name" value="Tetracycline Repressor, domain 2"/>
    <property type="match status" value="1"/>
</dbReference>
<protein>
    <submittedName>
        <fullName evidence="4">TetR family transcriptional regulator</fullName>
    </submittedName>
</protein>
<organism evidence="4 5">
    <name type="scientific">Actinocorallia herbida</name>
    <dbReference type="NCBI Taxonomy" id="58109"/>
    <lineage>
        <taxon>Bacteria</taxon>
        <taxon>Bacillati</taxon>
        <taxon>Actinomycetota</taxon>
        <taxon>Actinomycetes</taxon>
        <taxon>Streptosporangiales</taxon>
        <taxon>Thermomonosporaceae</taxon>
        <taxon>Actinocorallia</taxon>
    </lineage>
</organism>
<gene>
    <name evidence="4" type="ORF">EDD29_6360</name>
</gene>
<dbReference type="InterPro" id="IPR009057">
    <property type="entry name" value="Homeodomain-like_sf"/>
</dbReference>
<evidence type="ECO:0000256" key="1">
    <source>
        <dbReference type="ARBA" id="ARBA00023125"/>
    </source>
</evidence>
<evidence type="ECO:0000313" key="5">
    <source>
        <dbReference type="Proteomes" id="UP000272400"/>
    </source>
</evidence>
<dbReference type="PROSITE" id="PS01081">
    <property type="entry name" value="HTH_TETR_1"/>
    <property type="match status" value="1"/>
</dbReference>
<dbReference type="InterPro" id="IPR001647">
    <property type="entry name" value="HTH_TetR"/>
</dbReference>
<dbReference type="InterPro" id="IPR023772">
    <property type="entry name" value="DNA-bd_HTH_TetR-type_CS"/>
</dbReference>
<name>A0A3N1D5F1_9ACTN</name>
<dbReference type="PANTHER" id="PTHR30055">
    <property type="entry name" value="HTH-TYPE TRANSCRIPTIONAL REGULATOR RUTR"/>
    <property type="match status" value="1"/>
</dbReference>
<dbReference type="GO" id="GO:0003700">
    <property type="term" value="F:DNA-binding transcription factor activity"/>
    <property type="evidence" value="ECO:0007669"/>
    <property type="project" value="TreeGrafter"/>
</dbReference>
<dbReference type="InterPro" id="IPR036271">
    <property type="entry name" value="Tet_transcr_reg_TetR-rel_C_sf"/>
</dbReference>
<dbReference type="OrthoDB" id="5242390at2"/>
<keyword evidence="1 2" id="KW-0238">DNA-binding</keyword>
<proteinExistence type="predicted"/>